<proteinExistence type="predicted"/>
<name>A0A917AU27_9BACI</name>
<feature type="transmembrane region" description="Helical" evidence="1">
    <location>
        <begin position="12"/>
        <end position="31"/>
    </location>
</feature>
<evidence type="ECO:0000259" key="2">
    <source>
        <dbReference type="Pfam" id="PF06713"/>
    </source>
</evidence>
<dbReference type="RefSeq" id="WP_188388255.1">
    <property type="nucleotide sequence ID" value="NZ_BMFK01000001.1"/>
</dbReference>
<dbReference type="EMBL" id="BMFK01000001">
    <property type="protein sequence ID" value="GGE70421.1"/>
    <property type="molecule type" value="Genomic_DNA"/>
</dbReference>
<dbReference type="AlphaFoldDB" id="A0A917AU27"/>
<dbReference type="Pfam" id="PF06713">
    <property type="entry name" value="bPH_4"/>
    <property type="match status" value="1"/>
</dbReference>
<comment type="caution">
    <text evidence="3">The sequence shown here is derived from an EMBL/GenBank/DDBJ whole genome shotgun (WGS) entry which is preliminary data.</text>
</comment>
<organism evidence="3 4">
    <name type="scientific">Priestia taiwanensis</name>
    <dbReference type="NCBI Taxonomy" id="1347902"/>
    <lineage>
        <taxon>Bacteria</taxon>
        <taxon>Bacillati</taxon>
        <taxon>Bacillota</taxon>
        <taxon>Bacilli</taxon>
        <taxon>Bacillales</taxon>
        <taxon>Bacillaceae</taxon>
        <taxon>Priestia</taxon>
    </lineage>
</organism>
<dbReference type="GO" id="GO:0030153">
    <property type="term" value="P:bacteriocin immunity"/>
    <property type="evidence" value="ECO:0007669"/>
    <property type="project" value="InterPro"/>
</dbReference>
<dbReference type="InterPro" id="IPR009589">
    <property type="entry name" value="PH_YyaB-like"/>
</dbReference>
<feature type="transmembrane region" description="Helical" evidence="1">
    <location>
        <begin position="37"/>
        <end position="55"/>
    </location>
</feature>
<evidence type="ECO:0000313" key="4">
    <source>
        <dbReference type="Proteomes" id="UP000605259"/>
    </source>
</evidence>
<accession>A0A917AU27</accession>
<evidence type="ECO:0000313" key="3">
    <source>
        <dbReference type="EMBL" id="GGE70421.1"/>
    </source>
</evidence>
<keyword evidence="1" id="KW-1133">Transmembrane helix</keyword>
<keyword evidence="4" id="KW-1185">Reference proteome</keyword>
<dbReference type="Proteomes" id="UP000605259">
    <property type="component" value="Unassembled WGS sequence"/>
</dbReference>
<keyword evidence="1" id="KW-0812">Transmembrane</keyword>
<keyword evidence="1" id="KW-0472">Membrane</keyword>
<reference evidence="3" key="1">
    <citation type="journal article" date="2014" name="Int. J. Syst. Evol. Microbiol.">
        <title>Complete genome sequence of Corynebacterium casei LMG S-19264T (=DSM 44701T), isolated from a smear-ripened cheese.</title>
        <authorList>
            <consortium name="US DOE Joint Genome Institute (JGI-PGF)"/>
            <person name="Walter F."/>
            <person name="Albersmeier A."/>
            <person name="Kalinowski J."/>
            <person name="Ruckert C."/>
        </authorList>
    </citation>
    <scope>NUCLEOTIDE SEQUENCE</scope>
    <source>
        <strain evidence="3">CGMCC 1.12698</strain>
    </source>
</reference>
<sequence length="156" mass="17733">MVFYSKFDRWLMVMNIIVLLAAALGIGVSLLAIQEALWLRLVVVVVLLLAMYFCFRVFTLRYIVQDDTLSIMFLYEEKINIYSITSIRATNDIISSPAMSTDRIEISFGEKKSILLSPKDKKAFIDALVAINQHIEVDVNLSYMKRGKDDGVPSET</sequence>
<protein>
    <recommendedName>
        <fullName evidence="2">Uncharacterized protein YyaB-like PH domain-containing protein</fullName>
    </recommendedName>
</protein>
<evidence type="ECO:0000256" key="1">
    <source>
        <dbReference type="SAM" id="Phobius"/>
    </source>
</evidence>
<gene>
    <name evidence="3" type="ORF">GCM10007140_20410</name>
</gene>
<feature type="domain" description="Uncharacterized protein YyaB-like PH" evidence="2">
    <location>
        <begin position="61"/>
        <end position="132"/>
    </location>
</feature>
<reference evidence="3" key="2">
    <citation type="submission" date="2020-09" db="EMBL/GenBank/DDBJ databases">
        <authorList>
            <person name="Sun Q."/>
            <person name="Zhou Y."/>
        </authorList>
    </citation>
    <scope>NUCLEOTIDE SEQUENCE</scope>
    <source>
        <strain evidence="3">CGMCC 1.12698</strain>
    </source>
</reference>